<dbReference type="AlphaFoldDB" id="A0AAD4LUE1"/>
<sequence>MSKSTSGHPKVGQIDLCNHQHLGSGNHPYVALAPLTLPFATDASPVHGAVTVKLALLNEGEVLLNEAKIHCAFPRELQEDRGPDLPPVVPKSYGYYQVSQEAFDDKCLVG</sequence>
<gene>
    <name evidence="1" type="ORF">B0F90DRAFT_403457</name>
</gene>
<keyword evidence="2" id="KW-1185">Reference proteome</keyword>
<accession>A0AAD4LUE1</accession>
<dbReference type="Proteomes" id="UP001203297">
    <property type="component" value="Unassembled WGS sequence"/>
</dbReference>
<proteinExistence type="predicted"/>
<reference evidence="1" key="1">
    <citation type="journal article" date="2022" name="New Phytol.">
        <title>Evolutionary transition to the ectomycorrhizal habit in the genomes of a hyperdiverse lineage of mushroom-forming fungi.</title>
        <authorList>
            <person name="Looney B."/>
            <person name="Miyauchi S."/>
            <person name="Morin E."/>
            <person name="Drula E."/>
            <person name="Courty P.E."/>
            <person name="Kohler A."/>
            <person name="Kuo A."/>
            <person name="LaButti K."/>
            <person name="Pangilinan J."/>
            <person name="Lipzen A."/>
            <person name="Riley R."/>
            <person name="Andreopoulos W."/>
            <person name="He G."/>
            <person name="Johnson J."/>
            <person name="Nolan M."/>
            <person name="Tritt A."/>
            <person name="Barry K.W."/>
            <person name="Grigoriev I.V."/>
            <person name="Nagy L.G."/>
            <person name="Hibbett D."/>
            <person name="Henrissat B."/>
            <person name="Matheny P.B."/>
            <person name="Labbe J."/>
            <person name="Martin F.M."/>
        </authorList>
    </citation>
    <scope>NUCLEOTIDE SEQUENCE</scope>
    <source>
        <strain evidence="1">BPL690</strain>
    </source>
</reference>
<organism evidence="1 2">
    <name type="scientific">Multifurca ochricompacta</name>
    <dbReference type="NCBI Taxonomy" id="376703"/>
    <lineage>
        <taxon>Eukaryota</taxon>
        <taxon>Fungi</taxon>
        <taxon>Dikarya</taxon>
        <taxon>Basidiomycota</taxon>
        <taxon>Agaricomycotina</taxon>
        <taxon>Agaricomycetes</taxon>
        <taxon>Russulales</taxon>
        <taxon>Russulaceae</taxon>
        <taxon>Multifurca</taxon>
    </lineage>
</organism>
<comment type="caution">
    <text evidence="1">The sequence shown here is derived from an EMBL/GenBank/DDBJ whole genome shotgun (WGS) entry which is preliminary data.</text>
</comment>
<evidence type="ECO:0000313" key="1">
    <source>
        <dbReference type="EMBL" id="KAI0291200.1"/>
    </source>
</evidence>
<name>A0AAD4LUE1_9AGAM</name>
<protein>
    <submittedName>
        <fullName evidence="1">Uncharacterized protein</fullName>
    </submittedName>
</protein>
<dbReference type="EMBL" id="WTXG01000170">
    <property type="protein sequence ID" value="KAI0291200.1"/>
    <property type="molecule type" value="Genomic_DNA"/>
</dbReference>
<evidence type="ECO:0000313" key="2">
    <source>
        <dbReference type="Proteomes" id="UP001203297"/>
    </source>
</evidence>